<feature type="transmembrane region" description="Helical" evidence="6">
    <location>
        <begin position="627"/>
        <end position="646"/>
    </location>
</feature>
<dbReference type="SUPFAM" id="SSF82866">
    <property type="entry name" value="Multidrug efflux transporter AcrB transmembrane domain"/>
    <property type="match status" value="2"/>
</dbReference>
<feature type="transmembrane region" description="Helical" evidence="6">
    <location>
        <begin position="425"/>
        <end position="443"/>
    </location>
</feature>
<evidence type="ECO:0000256" key="5">
    <source>
        <dbReference type="ARBA" id="ARBA00023136"/>
    </source>
</evidence>
<feature type="domain" description="SSD" evidence="7">
    <location>
        <begin position="687"/>
        <end position="779"/>
    </location>
</feature>
<dbReference type="GO" id="GO:0022857">
    <property type="term" value="F:transmembrane transporter activity"/>
    <property type="evidence" value="ECO:0007669"/>
    <property type="project" value="InterPro"/>
</dbReference>
<feature type="transmembrane region" description="Helical" evidence="6">
    <location>
        <begin position="21"/>
        <end position="44"/>
    </location>
</feature>
<sequence>MDRYFKNIDRFAVRLTEMAIRFRYLVVLLAVMSAVMIGSGGRFLEFANNYRVFFSQDNPELNAFESLQATYSKNDNFLFVLEPADGVVFSPQMLKAVAYLTEQAWQIPFSSRVDSVSNFQHTYAIEDDLVVEDLIYDREQLTEQDLLEKSEIARQEPLLLNQLVNANGQVTAVNVTLQYPEKSLTEVPDAVAFARDLKAQLEADYPGLTVSLTGVSMLNNAFMEAGMNDAANLIPMMFLVIMVVTLLILRSVTATFTTVVVIMLSAMVGMGTAGLLGVKLTPISGSAPVVILTLAIADSIHILMSLRVAMKEGMTKSEGIVEAVRLNFLPVTITSLTTVVGFLALNFSDSPPFWHLGNITALGITAAWLLSITLLPALMSILPYTVKSRRKRGISNDSSESNHYMDGNHYMDTLSSFVIKHAKSLLLIIGTGTAVLIAFIPSIEFNDQWVEYFDERIEFRNDSDRAMEHFGLYPVEFSVPAKGPGGVSEPEFLTKLEAFTEFLRAQPEVAHVYSISDIMKRLNKNLHGDDSSFYRTPDDRELSAQYLLLYELSLPYGLDLNDRINIDKSATRVTATLLNATTAETKAFLDKTDQWIAQNLPDYMSEVKPTSAQVMFTYITERNVNNMIGGTIAAIVVISLIMMIALRDLRLGLLSLVPNGLPILATFGAWAILVGEVGFSVATVASISLGIIVDDTVHFLSKYVRARNERQLSAADSIRYAFRSVGVAILVNTAILIVGFLVLTTSAFKVNADMGLLTALAIGFALILDFLFLPALLYVLDGEKELNESGEIDYA</sequence>
<keyword evidence="9" id="KW-1185">Reference proteome</keyword>
<keyword evidence="2" id="KW-1003">Cell membrane</keyword>
<organism evidence="8 9">
    <name type="scientific">Litoribrevibacter albus</name>
    <dbReference type="NCBI Taxonomy" id="1473156"/>
    <lineage>
        <taxon>Bacteria</taxon>
        <taxon>Pseudomonadati</taxon>
        <taxon>Pseudomonadota</taxon>
        <taxon>Gammaproteobacteria</taxon>
        <taxon>Oceanospirillales</taxon>
        <taxon>Oceanospirillaceae</taxon>
        <taxon>Litoribrevibacter</taxon>
    </lineage>
</organism>
<dbReference type="AlphaFoldDB" id="A0AA37W7E0"/>
<feature type="transmembrane region" description="Helical" evidence="6">
    <location>
        <begin position="359"/>
        <end position="382"/>
    </location>
</feature>
<protein>
    <submittedName>
        <fullName evidence="8">RND transporter</fullName>
    </submittedName>
</protein>
<evidence type="ECO:0000313" key="9">
    <source>
        <dbReference type="Proteomes" id="UP001161389"/>
    </source>
</evidence>
<dbReference type="EMBL" id="BSNM01000003">
    <property type="protein sequence ID" value="GLQ30341.1"/>
    <property type="molecule type" value="Genomic_DNA"/>
</dbReference>
<evidence type="ECO:0000256" key="6">
    <source>
        <dbReference type="SAM" id="Phobius"/>
    </source>
</evidence>
<dbReference type="InterPro" id="IPR004869">
    <property type="entry name" value="MMPL_dom"/>
</dbReference>
<dbReference type="GO" id="GO:0005886">
    <property type="term" value="C:plasma membrane"/>
    <property type="evidence" value="ECO:0007669"/>
    <property type="project" value="UniProtKB-SubCell"/>
</dbReference>
<reference evidence="8" key="1">
    <citation type="journal article" date="2014" name="Int. J. Syst. Evol. Microbiol.">
        <title>Complete genome sequence of Corynebacterium casei LMG S-19264T (=DSM 44701T), isolated from a smear-ripened cheese.</title>
        <authorList>
            <consortium name="US DOE Joint Genome Institute (JGI-PGF)"/>
            <person name="Walter F."/>
            <person name="Albersmeier A."/>
            <person name="Kalinowski J."/>
            <person name="Ruckert C."/>
        </authorList>
    </citation>
    <scope>NUCLEOTIDE SEQUENCE</scope>
    <source>
        <strain evidence="8">NBRC 110071</strain>
    </source>
</reference>
<comment type="subcellular location">
    <subcellularLocation>
        <location evidence="1">Cell membrane</location>
        <topology evidence="1">Multi-pass membrane protein</topology>
    </subcellularLocation>
</comment>
<keyword evidence="3 6" id="KW-0812">Transmembrane</keyword>
<dbReference type="PANTHER" id="PTHR33406">
    <property type="entry name" value="MEMBRANE PROTEIN MJ1562-RELATED"/>
    <property type="match status" value="1"/>
</dbReference>
<feature type="transmembrane region" description="Helical" evidence="6">
    <location>
        <begin position="283"/>
        <end position="306"/>
    </location>
</feature>
<evidence type="ECO:0000259" key="7">
    <source>
        <dbReference type="PROSITE" id="PS50156"/>
    </source>
</evidence>
<dbReference type="PANTHER" id="PTHR33406:SF12">
    <property type="entry name" value="BLR2997 PROTEIN"/>
    <property type="match status" value="1"/>
</dbReference>
<name>A0AA37W7E0_9GAMM</name>
<dbReference type="PRINTS" id="PR00702">
    <property type="entry name" value="ACRIFLAVINRP"/>
</dbReference>
<reference evidence="8" key="2">
    <citation type="submission" date="2023-01" db="EMBL/GenBank/DDBJ databases">
        <title>Draft genome sequence of Litoribrevibacter albus strain NBRC 110071.</title>
        <authorList>
            <person name="Sun Q."/>
            <person name="Mori K."/>
        </authorList>
    </citation>
    <scope>NUCLEOTIDE SEQUENCE</scope>
    <source>
        <strain evidence="8">NBRC 110071</strain>
    </source>
</reference>
<keyword evidence="4 6" id="KW-1133">Transmembrane helix</keyword>
<dbReference type="RefSeq" id="WP_284379096.1">
    <property type="nucleotide sequence ID" value="NZ_BSNM01000003.1"/>
</dbReference>
<evidence type="ECO:0000256" key="4">
    <source>
        <dbReference type="ARBA" id="ARBA00022989"/>
    </source>
</evidence>
<feature type="transmembrane region" description="Helical" evidence="6">
    <location>
        <begin position="755"/>
        <end position="780"/>
    </location>
</feature>
<comment type="caution">
    <text evidence="8">The sequence shown here is derived from an EMBL/GenBank/DDBJ whole genome shotgun (WGS) entry which is preliminary data.</text>
</comment>
<evidence type="ECO:0000256" key="3">
    <source>
        <dbReference type="ARBA" id="ARBA00022692"/>
    </source>
</evidence>
<feature type="transmembrane region" description="Helical" evidence="6">
    <location>
        <begin position="653"/>
        <end position="673"/>
    </location>
</feature>
<gene>
    <name evidence="8" type="ORF">GCM10007876_08190</name>
</gene>
<evidence type="ECO:0000256" key="1">
    <source>
        <dbReference type="ARBA" id="ARBA00004651"/>
    </source>
</evidence>
<dbReference type="InterPro" id="IPR001036">
    <property type="entry name" value="Acrflvin-R"/>
</dbReference>
<keyword evidence="5 6" id="KW-0472">Membrane</keyword>
<proteinExistence type="predicted"/>
<feature type="transmembrane region" description="Helical" evidence="6">
    <location>
        <begin position="256"/>
        <end position="277"/>
    </location>
</feature>
<dbReference type="Pfam" id="PF03176">
    <property type="entry name" value="MMPL"/>
    <property type="match status" value="2"/>
</dbReference>
<dbReference type="Gene3D" id="1.20.1640.10">
    <property type="entry name" value="Multidrug efflux transporter AcrB transmembrane domain"/>
    <property type="match status" value="2"/>
</dbReference>
<feature type="transmembrane region" description="Helical" evidence="6">
    <location>
        <begin position="326"/>
        <end position="347"/>
    </location>
</feature>
<feature type="transmembrane region" description="Helical" evidence="6">
    <location>
        <begin position="230"/>
        <end position="249"/>
    </location>
</feature>
<dbReference type="Proteomes" id="UP001161389">
    <property type="component" value="Unassembled WGS sequence"/>
</dbReference>
<dbReference type="InterPro" id="IPR050545">
    <property type="entry name" value="Mycobact_MmpL"/>
</dbReference>
<evidence type="ECO:0000256" key="2">
    <source>
        <dbReference type="ARBA" id="ARBA00022475"/>
    </source>
</evidence>
<feature type="transmembrane region" description="Helical" evidence="6">
    <location>
        <begin position="720"/>
        <end position="743"/>
    </location>
</feature>
<dbReference type="InterPro" id="IPR000731">
    <property type="entry name" value="SSD"/>
</dbReference>
<feature type="transmembrane region" description="Helical" evidence="6">
    <location>
        <begin position="679"/>
        <end position="700"/>
    </location>
</feature>
<evidence type="ECO:0000313" key="8">
    <source>
        <dbReference type="EMBL" id="GLQ30341.1"/>
    </source>
</evidence>
<feature type="domain" description="SSD" evidence="7">
    <location>
        <begin position="256"/>
        <end position="381"/>
    </location>
</feature>
<accession>A0AA37W7E0</accession>
<dbReference type="PROSITE" id="PS50156">
    <property type="entry name" value="SSD"/>
    <property type="match status" value="2"/>
</dbReference>